<dbReference type="NCBIfam" id="NF004349">
    <property type="entry name" value="PRK05729.1"/>
    <property type="match status" value="1"/>
</dbReference>
<dbReference type="Pfam" id="PF10458">
    <property type="entry name" value="Val_tRNA-synt_C"/>
    <property type="match status" value="1"/>
</dbReference>
<evidence type="ECO:0000256" key="4">
    <source>
        <dbReference type="ARBA" id="ARBA00022840"/>
    </source>
</evidence>
<feature type="coiled-coil region" evidence="9">
    <location>
        <begin position="793"/>
        <end position="848"/>
    </location>
</feature>
<protein>
    <recommendedName>
        <fullName evidence="9">Valine--tRNA ligase</fullName>
        <ecNumber evidence="9">6.1.1.9</ecNumber>
    </recommendedName>
    <alternativeName>
        <fullName evidence="9">Valyl-tRNA synthetase</fullName>
        <shortName evidence="9">ValRS</shortName>
    </alternativeName>
</protein>
<dbReference type="GO" id="GO:0005524">
    <property type="term" value="F:ATP binding"/>
    <property type="evidence" value="ECO:0007669"/>
    <property type="project" value="UniProtKB-UniRule"/>
</dbReference>
<dbReference type="InterPro" id="IPR001412">
    <property type="entry name" value="aa-tRNA-synth_I_CS"/>
</dbReference>
<dbReference type="FunFam" id="3.90.740.10:FF:000010">
    <property type="entry name" value="Valine--tRNA ligase"/>
    <property type="match status" value="1"/>
</dbReference>
<evidence type="ECO:0000313" key="14">
    <source>
        <dbReference type="Proteomes" id="UP000289257"/>
    </source>
</evidence>
<dbReference type="PRINTS" id="PR00986">
    <property type="entry name" value="TRNASYNTHVAL"/>
</dbReference>
<gene>
    <name evidence="9" type="primary">valS</name>
    <name evidence="13" type="ORF">EOT05_01395</name>
</gene>
<comment type="similarity">
    <text evidence="9">Belongs to the class-I aminoacyl-tRNA synthetase family. ValS type 1 subfamily.</text>
</comment>
<evidence type="ECO:0000256" key="2">
    <source>
        <dbReference type="ARBA" id="ARBA00022598"/>
    </source>
</evidence>
<feature type="domain" description="Methionyl/Valyl/Leucyl/Isoleucyl-tRNA synthetase anticodon-binding" evidence="11">
    <location>
        <begin position="606"/>
        <end position="724"/>
    </location>
</feature>
<organism evidence="13 14">
    <name type="scientific">Candidatus Microsaccharimonas sossegonensis</name>
    <dbReference type="NCBI Taxonomy" id="2506948"/>
    <lineage>
        <taxon>Bacteria</taxon>
        <taxon>Candidatus Saccharimonadota</taxon>
        <taxon>Candidatus Saccharimonadia</taxon>
        <taxon>Candidatus Saccharimonadales</taxon>
        <taxon>Candidatus Saccharimonadaceae</taxon>
        <taxon>Candidatus Microsaccharimonas</taxon>
    </lineage>
</organism>
<dbReference type="SUPFAM" id="SSF52374">
    <property type="entry name" value="Nucleotidylyl transferase"/>
    <property type="match status" value="1"/>
</dbReference>
<keyword evidence="5 9" id="KW-0648">Protein biosynthesis</keyword>
<feature type="binding site" evidence="9">
    <location>
        <position position="528"/>
    </location>
    <ligand>
        <name>ATP</name>
        <dbReference type="ChEBI" id="CHEBI:30616"/>
    </ligand>
</feature>
<evidence type="ECO:0000313" key="13">
    <source>
        <dbReference type="EMBL" id="RWZ78397.1"/>
    </source>
</evidence>
<comment type="subunit">
    <text evidence="9">Monomer.</text>
</comment>
<evidence type="ECO:0000256" key="3">
    <source>
        <dbReference type="ARBA" id="ARBA00022741"/>
    </source>
</evidence>
<keyword evidence="14" id="KW-1185">Reference proteome</keyword>
<evidence type="ECO:0000256" key="9">
    <source>
        <dbReference type="HAMAP-Rule" id="MF_02004"/>
    </source>
</evidence>
<dbReference type="GO" id="GO:0006438">
    <property type="term" value="P:valyl-tRNA aminoacylation"/>
    <property type="evidence" value="ECO:0007669"/>
    <property type="project" value="UniProtKB-UniRule"/>
</dbReference>
<evidence type="ECO:0000259" key="11">
    <source>
        <dbReference type="Pfam" id="PF08264"/>
    </source>
</evidence>
<dbReference type="InterPro" id="IPR037118">
    <property type="entry name" value="Val-tRNA_synth_C_sf"/>
</dbReference>
<accession>A0A4V1J7E4</accession>
<dbReference type="SUPFAM" id="SSF46589">
    <property type="entry name" value="tRNA-binding arm"/>
    <property type="match status" value="1"/>
</dbReference>
<dbReference type="Gene3D" id="1.10.730.10">
    <property type="entry name" value="Isoleucyl-tRNA Synthetase, Domain 1"/>
    <property type="match status" value="1"/>
</dbReference>
<dbReference type="SUPFAM" id="SSF50677">
    <property type="entry name" value="ValRS/IleRS/LeuRS editing domain"/>
    <property type="match status" value="1"/>
</dbReference>
<dbReference type="InterPro" id="IPR010978">
    <property type="entry name" value="tRNA-bd_arm"/>
</dbReference>
<dbReference type="PANTHER" id="PTHR11946">
    <property type="entry name" value="VALYL-TRNA SYNTHETASES"/>
    <property type="match status" value="1"/>
</dbReference>
<comment type="caution">
    <text evidence="9">Lacks conserved residue(s) required for the propagation of feature annotation.</text>
</comment>
<dbReference type="HAMAP" id="MF_02004">
    <property type="entry name" value="Val_tRNA_synth_type1"/>
    <property type="match status" value="1"/>
</dbReference>
<dbReference type="InterPro" id="IPR009008">
    <property type="entry name" value="Val/Leu/Ile-tRNA-synth_edit"/>
</dbReference>
<keyword evidence="7 9" id="KW-0030">Aminoacyl-tRNA synthetase</keyword>
<dbReference type="Gene3D" id="1.10.287.380">
    <property type="entry name" value="Valyl-tRNA synthetase, C-terminal domain"/>
    <property type="match status" value="1"/>
</dbReference>
<dbReference type="InterPro" id="IPR002300">
    <property type="entry name" value="aa-tRNA-synth_Ia"/>
</dbReference>
<evidence type="ECO:0000256" key="1">
    <source>
        <dbReference type="ARBA" id="ARBA00022490"/>
    </source>
</evidence>
<dbReference type="EC" id="6.1.1.9" evidence="9"/>
<dbReference type="EMBL" id="SCKX01000001">
    <property type="protein sequence ID" value="RWZ78397.1"/>
    <property type="molecule type" value="Genomic_DNA"/>
</dbReference>
<dbReference type="InterPro" id="IPR013155">
    <property type="entry name" value="M/V/L/I-tRNA-synth_anticd-bd"/>
</dbReference>
<dbReference type="InterPro" id="IPR009080">
    <property type="entry name" value="tRNAsynth_Ia_anticodon-bd"/>
</dbReference>
<comment type="function">
    <text evidence="9">Catalyzes the attachment of valine to tRNA(Val). As ValRS can inadvertently accommodate and process structurally similar amino acids such as threonine, to avoid such errors, it has a 'posttransfer' editing activity that hydrolyzes mischarged Thr-tRNA(Val) in a tRNA-dependent manner.</text>
</comment>
<keyword evidence="4 9" id="KW-0067">ATP-binding</keyword>
<dbReference type="Gene3D" id="3.40.50.620">
    <property type="entry name" value="HUPs"/>
    <property type="match status" value="2"/>
</dbReference>
<evidence type="ECO:0000256" key="5">
    <source>
        <dbReference type="ARBA" id="ARBA00022917"/>
    </source>
</evidence>
<dbReference type="InterPro" id="IPR014729">
    <property type="entry name" value="Rossmann-like_a/b/a_fold"/>
</dbReference>
<dbReference type="PANTHER" id="PTHR11946:SF93">
    <property type="entry name" value="VALINE--TRNA LIGASE, CHLOROPLASTIC_MITOCHONDRIAL 2"/>
    <property type="match status" value="1"/>
</dbReference>
<dbReference type="AlphaFoldDB" id="A0A4V1J7E4"/>
<evidence type="ECO:0000256" key="8">
    <source>
        <dbReference type="ARBA" id="ARBA00047552"/>
    </source>
</evidence>
<dbReference type="GO" id="GO:0002161">
    <property type="term" value="F:aminoacyl-tRNA deacylase activity"/>
    <property type="evidence" value="ECO:0007669"/>
    <property type="project" value="InterPro"/>
</dbReference>
<sequence>MKLAKTYEPNEYEPNIYALWEKSGAFKPSGRGELFSTVMPPPNANANLHIGHALDMGLKDISVRYKRMRGYDTIFIPGADHAGFETWVVYEKELNKQAKSRFDFTREQLYNQVWDFVDQQRGNMELQLRAIGVSADWEKLVFTLDSKVIKTVYATFKKLWDEGLVYRGERIVNYSTKFQTSYADIEVDQKQEKGTLWHIGYSLVEGPVNGVKEIIIATTRPETLFGDTAVAVSPEDDRYKDLIGKKVHIPLTDREVEIIADEYVDAAFGTGAVKITPAHDPNDFEVGKRHNLERLQVIDFDGTMINVPKEFIGLDVDTARQATLKALKDKGLIRKEETIEHTVGYDYKSGLPIQPLIKDQWFLKIKPLAKRALEALENNEISFYPASRQHILRQYLQNIRDWNLSRQIPWGIPIPAFQNVDDDTDWIFDESVSEETIEVAGKTYRRDEDTFDTWFSSGQWPFITTEALDGGDLSRFYPTNLMETGTDLLDRWIARMIMLGLYVTDQVPFKDVYLHGMVLDEYSQKMSKSKGNVINPMDSIATYGSDALRLGLVAGRSPGQNQAFGLDRIIAGRNFCNKLWNIARFIENKLGDEYEPDVPVAHSLADHWIISELQTAKDIIEHSLDTYRYAEASDAMYHVIWDSVADWYIEASKDQRNDALLAWVIDISLKLAHPFAPFVTETIWQTLSWHDTLLISETWPEIIEYSDISAAEFGRVQQLVTEARFVTSALPGNEKYSLLYGDDSLIADNNQLIKRLAKLDKVIGTVQPHGLRLAVSGRDAWLDVSAKTLADHQVNLEERLAATHADIQALEGRLAHPNYMEKAPEKLVAETKQLLDEKKAVVIRLQQELELLKI</sequence>
<dbReference type="GO" id="GO:0005829">
    <property type="term" value="C:cytosol"/>
    <property type="evidence" value="ECO:0007669"/>
    <property type="project" value="TreeGrafter"/>
</dbReference>
<dbReference type="CDD" id="cd07962">
    <property type="entry name" value="Anticodon_Ia_Val"/>
    <property type="match status" value="1"/>
</dbReference>
<dbReference type="NCBIfam" id="TIGR00422">
    <property type="entry name" value="valS"/>
    <property type="match status" value="1"/>
</dbReference>
<evidence type="ECO:0000256" key="6">
    <source>
        <dbReference type="ARBA" id="ARBA00023054"/>
    </source>
</evidence>
<name>A0A4V1J7E4_9BACT</name>
<dbReference type="Proteomes" id="UP000289257">
    <property type="component" value="Unassembled WGS sequence"/>
</dbReference>
<dbReference type="Pfam" id="PF00133">
    <property type="entry name" value="tRNA-synt_1"/>
    <property type="match status" value="1"/>
</dbReference>
<dbReference type="InterPro" id="IPR019499">
    <property type="entry name" value="Val-tRNA_synth_tRNA-bd"/>
</dbReference>
<evidence type="ECO:0000259" key="10">
    <source>
        <dbReference type="Pfam" id="PF00133"/>
    </source>
</evidence>
<evidence type="ECO:0000259" key="12">
    <source>
        <dbReference type="Pfam" id="PF10458"/>
    </source>
</evidence>
<keyword evidence="3 9" id="KW-0547">Nucleotide-binding</keyword>
<dbReference type="InterPro" id="IPR033705">
    <property type="entry name" value="Anticodon_Ia_Val"/>
</dbReference>
<proteinExistence type="inferred from homology"/>
<dbReference type="Gene3D" id="3.90.740.10">
    <property type="entry name" value="Valyl/Leucyl/Isoleucyl-tRNA synthetase, editing domain"/>
    <property type="match status" value="1"/>
</dbReference>
<comment type="domain">
    <text evidence="9">The C-terminal coiled-coil domain is crucial for aminoacylation activity.</text>
</comment>
<dbReference type="GO" id="GO:0004832">
    <property type="term" value="F:valine-tRNA ligase activity"/>
    <property type="evidence" value="ECO:0007669"/>
    <property type="project" value="UniProtKB-UniRule"/>
</dbReference>
<comment type="domain">
    <text evidence="9">ValRS has two distinct active sites: one for aminoacylation and one for editing. The misactivated threonine is translocated from the active site to the editing site.</text>
</comment>
<comment type="subcellular location">
    <subcellularLocation>
        <location evidence="9">Cytoplasm</location>
    </subcellularLocation>
</comment>
<keyword evidence="1 9" id="KW-0963">Cytoplasm</keyword>
<dbReference type="SUPFAM" id="SSF47323">
    <property type="entry name" value="Anticodon-binding domain of a subclass of class I aminoacyl-tRNA synthetases"/>
    <property type="match status" value="1"/>
</dbReference>
<feature type="domain" description="Aminoacyl-tRNA synthetase class Ia" evidence="10">
    <location>
        <begin position="16"/>
        <end position="555"/>
    </location>
</feature>
<evidence type="ECO:0000256" key="7">
    <source>
        <dbReference type="ARBA" id="ARBA00023146"/>
    </source>
</evidence>
<feature type="domain" description="Valyl-tRNA synthetase tRNA-binding arm" evidence="12">
    <location>
        <begin position="793"/>
        <end position="852"/>
    </location>
</feature>
<comment type="catalytic activity">
    <reaction evidence="8 9">
        <text>tRNA(Val) + L-valine + ATP = L-valyl-tRNA(Val) + AMP + diphosphate</text>
        <dbReference type="Rhea" id="RHEA:10704"/>
        <dbReference type="Rhea" id="RHEA-COMP:9672"/>
        <dbReference type="Rhea" id="RHEA-COMP:9708"/>
        <dbReference type="ChEBI" id="CHEBI:30616"/>
        <dbReference type="ChEBI" id="CHEBI:33019"/>
        <dbReference type="ChEBI" id="CHEBI:57762"/>
        <dbReference type="ChEBI" id="CHEBI:78442"/>
        <dbReference type="ChEBI" id="CHEBI:78537"/>
        <dbReference type="ChEBI" id="CHEBI:456215"/>
        <dbReference type="EC" id="6.1.1.9"/>
    </reaction>
</comment>
<feature type="short sequence motif" description="'KMSKS' region" evidence="9">
    <location>
        <begin position="525"/>
        <end position="529"/>
    </location>
</feature>
<keyword evidence="2 9" id="KW-0436">Ligase</keyword>
<reference evidence="13" key="1">
    <citation type="submission" date="2019-01" db="EMBL/GenBank/DDBJ databases">
        <title>Genomic signatures and co-occurrence patterns of the ultra-small Saccharimodia (Patescibacteria phylum) suggest a symbiotic lifestyle.</title>
        <authorList>
            <person name="Lemos L."/>
            <person name="Medeiros J."/>
            <person name="Andreote F."/>
            <person name="Fernandes G."/>
            <person name="Varani A."/>
            <person name="Oliveira G."/>
            <person name="Pylro V."/>
        </authorList>
    </citation>
    <scope>NUCLEOTIDE SEQUENCE [LARGE SCALE GENOMIC DNA]</scope>
    <source>
        <strain evidence="13">AMD02</strain>
    </source>
</reference>
<keyword evidence="6 9" id="KW-0175">Coiled coil</keyword>
<dbReference type="Pfam" id="PF08264">
    <property type="entry name" value="Anticodon_1"/>
    <property type="match status" value="1"/>
</dbReference>
<dbReference type="PROSITE" id="PS00178">
    <property type="entry name" value="AA_TRNA_LIGASE_I"/>
    <property type="match status" value="1"/>
</dbReference>
<comment type="caution">
    <text evidence="13">The sequence shown here is derived from an EMBL/GenBank/DDBJ whole genome shotgun (WGS) entry which is preliminary data.</text>
</comment>
<dbReference type="InterPro" id="IPR002303">
    <property type="entry name" value="Valyl-tRNA_ligase"/>
</dbReference>